<evidence type="ECO:0000313" key="2">
    <source>
        <dbReference type="EMBL" id="WQF88951.1"/>
    </source>
</evidence>
<protein>
    <submittedName>
        <fullName evidence="2">Uncharacterized protein</fullName>
    </submittedName>
</protein>
<accession>A0AAX4J0H5</accession>
<proteinExistence type="predicted"/>
<dbReference type="Proteomes" id="UP001322277">
    <property type="component" value="Chromosome 9"/>
</dbReference>
<dbReference type="GeneID" id="87950465"/>
<evidence type="ECO:0000256" key="1">
    <source>
        <dbReference type="SAM" id="MobiDB-lite"/>
    </source>
</evidence>
<gene>
    <name evidence="2" type="ORF">CDEST_13965</name>
</gene>
<feature type="compositionally biased region" description="Polar residues" evidence="1">
    <location>
        <begin position="131"/>
        <end position="148"/>
    </location>
</feature>
<dbReference type="KEGG" id="cdet:87950465"/>
<dbReference type="RefSeq" id="XP_062786172.1">
    <property type="nucleotide sequence ID" value="XM_062930121.1"/>
</dbReference>
<keyword evidence="3" id="KW-1185">Reference proteome</keyword>
<dbReference type="AlphaFoldDB" id="A0AAX4J0H5"/>
<feature type="region of interest" description="Disordered" evidence="1">
    <location>
        <begin position="70"/>
        <end position="175"/>
    </location>
</feature>
<feature type="region of interest" description="Disordered" evidence="1">
    <location>
        <begin position="227"/>
        <end position="250"/>
    </location>
</feature>
<feature type="compositionally biased region" description="Low complexity" evidence="1">
    <location>
        <begin position="149"/>
        <end position="162"/>
    </location>
</feature>
<feature type="compositionally biased region" description="Basic and acidic residues" evidence="1">
    <location>
        <begin position="80"/>
        <end position="94"/>
    </location>
</feature>
<evidence type="ECO:0000313" key="3">
    <source>
        <dbReference type="Proteomes" id="UP001322277"/>
    </source>
</evidence>
<sequence>MFPNRRGTWTLTALPLSFEFRPGTGRIPIRGLFDRWRRSTVAAQMGEEGFRNPNLQQLWYCDERKKSAHTRAGRMTQTCRHTDIPRQKQDDCRLRPLPSPVLFPGSRRRSQDTSATETDGSGGSRDGDDTVLSTDWLNRLSTNHTIQSTARQTTTGRQPTPTLMTQVPPAPPPCQASLSHLSHSRFTFLVEPTPTLIHKPRSSLSLVLPALARTSCIQHCSLATLAHPSHRRTSPSPSSVGSPAKPFRALRQRRVLA</sequence>
<dbReference type="EMBL" id="CP137313">
    <property type="protein sequence ID" value="WQF88951.1"/>
    <property type="molecule type" value="Genomic_DNA"/>
</dbReference>
<organism evidence="2 3">
    <name type="scientific">Colletotrichum destructivum</name>
    <dbReference type="NCBI Taxonomy" id="34406"/>
    <lineage>
        <taxon>Eukaryota</taxon>
        <taxon>Fungi</taxon>
        <taxon>Dikarya</taxon>
        <taxon>Ascomycota</taxon>
        <taxon>Pezizomycotina</taxon>
        <taxon>Sordariomycetes</taxon>
        <taxon>Hypocreomycetidae</taxon>
        <taxon>Glomerellales</taxon>
        <taxon>Glomerellaceae</taxon>
        <taxon>Colletotrichum</taxon>
        <taxon>Colletotrichum destructivum species complex</taxon>
    </lineage>
</organism>
<reference evidence="3" key="1">
    <citation type="journal article" date="2023" name="bioRxiv">
        <title>Complete genome of the Medicago anthracnose fungus, Colletotrichum destructivum, reveals a mini-chromosome-like region within a core chromosome.</title>
        <authorList>
            <person name="Lapalu N."/>
            <person name="Simon A."/>
            <person name="Lu A."/>
            <person name="Plaumann P.-L."/>
            <person name="Amselem J."/>
            <person name="Pigne S."/>
            <person name="Auger A."/>
            <person name="Koch C."/>
            <person name="Dallery J.-F."/>
            <person name="O'Connell R.J."/>
        </authorList>
    </citation>
    <scope>NUCLEOTIDE SEQUENCE [LARGE SCALE GENOMIC DNA]</scope>
    <source>
        <strain evidence="3">CBS 520.97</strain>
    </source>
</reference>
<name>A0AAX4J0H5_9PEZI</name>